<comment type="caution">
    <text evidence="1">The sequence shown here is derived from an EMBL/GenBank/DDBJ whole genome shotgun (WGS) entry which is preliminary data.</text>
</comment>
<gene>
    <name evidence="1" type="ORF">NX722_07475</name>
</gene>
<sequence length="44" mass="5323">MNWLTNLNKDHSLHKVADECLQRVMESYYLIQTEQKEARNDNKD</sequence>
<dbReference type="EMBL" id="JAPFCC010000001">
    <property type="protein sequence ID" value="MCW7552487.1"/>
    <property type="molecule type" value="Genomic_DNA"/>
</dbReference>
<dbReference type="Proteomes" id="UP001209854">
    <property type="component" value="Unassembled WGS sequence"/>
</dbReference>
<protein>
    <submittedName>
        <fullName evidence="1">Uncharacterized protein</fullName>
    </submittedName>
</protein>
<evidence type="ECO:0000313" key="1">
    <source>
        <dbReference type="EMBL" id="MCW7552487.1"/>
    </source>
</evidence>
<name>A0ABT3MSY1_9GAMM</name>
<reference evidence="1 2" key="1">
    <citation type="submission" date="2022-10" db="EMBL/GenBank/DDBJ databases">
        <title>High-quality genome sequences of two octocoral-associated bacteria, Endozoicomonas euniceicola EF212 and Endozoicomonas gorgoniicola PS125.</title>
        <authorList>
            <person name="Chiou Y.-J."/>
            <person name="Chen Y.-H."/>
        </authorList>
    </citation>
    <scope>NUCLEOTIDE SEQUENCE [LARGE SCALE GENOMIC DNA]</scope>
    <source>
        <strain evidence="1 2">PS125</strain>
    </source>
</reference>
<organism evidence="1 2">
    <name type="scientific">Endozoicomonas gorgoniicola</name>
    <dbReference type="NCBI Taxonomy" id="1234144"/>
    <lineage>
        <taxon>Bacteria</taxon>
        <taxon>Pseudomonadati</taxon>
        <taxon>Pseudomonadota</taxon>
        <taxon>Gammaproteobacteria</taxon>
        <taxon>Oceanospirillales</taxon>
        <taxon>Endozoicomonadaceae</taxon>
        <taxon>Endozoicomonas</taxon>
    </lineage>
</organism>
<keyword evidence="2" id="KW-1185">Reference proteome</keyword>
<proteinExistence type="predicted"/>
<accession>A0ABT3MSY1</accession>
<evidence type="ECO:0000313" key="2">
    <source>
        <dbReference type="Proteomes" id="UP001209854"/>
    </source>
</evidence>
<dbReference type="RefSeq" id="WP_262567445.1">
    <property type="nucleotide sequence ID" value="NZ_JAPFCC010000001.1"/>
</dbReference>